<dbReference type="Proteomes" id="UP000034491">
    <property type="component" value="Unassembled WGS sequence"/>
</dbReference>
<dbReference type="STRING" id="1549748.WH95_11685"/>
<dbReference type="RefSeq" id="WP_046507251.1">
    <property type="nucleotide sequence ID" value="NZ_LANI01000017.1"/>
</dbReference>
<name>A0A0M2R4K4_9PROT</name>
<sequence>MSSLTLPTYQDLLDAQQQLNGKSIYTPLLENATLNHLTGGRVFLKAEVLQHTGSFKLRGAYNFISTLTEKQKKRGLLTYSSGNHAQGVAYASKLLGAKATIIMPSDAPQIKIDNTRAYGAEVILYDRYNEDRETIGANIMHSSGALLIPPYDHPLIIAGQGTCGLEILEQLSPQGVHLDAVVSCFGGGGLTSGIALAFEQKSASTKIYSAEPQGFDDMARSLVSGKRLSNEVSARSICDAVLTPTPGQVTFSICNDLLEQGLVVTDDEVKAAVKFAFNTLKVVVEPGGAVALAAILHKKIETKKKAIALTLSGGNVDPSIFKMCLES</sequence>
<reference evidence="10 11" key="1">
    <citation type="submission" date="2015-03" db="EMBL/GenBank/DDBJ databases">
        <title>Genome sequence of Kiloniella sp. P1-1, isolated from the gut microflora of Pacific white shrimp, Penaeus vannamei.</title>
        <authorList>
            <person name="Shao Z."/>
            <person name="Wang L."/>
            <person name="Li X."/>
        </authorList>
    </citation>
    <scope>NUCLEOTIDE SEQUENCE [LARGE SCALE GENOMIC DNA]</scope>
    <source>
        <strain evidence="10 11">P1-1</strain>
    </source>
</reference>
<evidence type="ECO:0000256" key="1">
    <source>
        <dbReference type="ARBA" id="ARBA00001913"/>
    </source>
</evidence>
<dbReference type="PANTHER" id="PTHR43050">
    <property type="entry name" value="SERINE / THREONINE RACEMASE FAMILY MEMBER"/>
    <property type="match status" value="1"/>
</dbReference>
<dbReference type="PANTHER" id="PTHR43050:SF1">
    <property type="entry name" value="SERINE RACEMASE"/>
    <property type="match status" value="1"/>
</dbReference>
<dbReference type="GO" id="GO:0000287">
    <property type="term" value="F:magnesium ion binding"/>
    <property type="evidence" value="ECO:0007669"/>
    <property type="project" value="TreeGrafter"/>
</dbReference>
<comment type="cofactor">
    <cofactor evidence="4">
        <name>Mg(2+)</name>
        <dbReference type="ChEBI" id="CHEBI:18420"/>
    </cofactor>
</comment>
<accession>A0A0M2R4K4</accession>
<comment type="cofactor">
    <cofactor evidence="2">
        <name>pyridoxal 5'-phosphate</name>
        <dbReference type="ChEBI" id="CHEBI:597326"/>
    </cofactor>
</comment>
<evidence type="ECO:0000259" key="9">
    <source>
        <dbReference type="Pfam" id="PF00291"/>
    </source>
</evidence>
<protein>
    <submittedName>
        <fullName evidence="10">Pyridoxal-5'-phosphate-dependent protein</fullName>
    </submittedName>
</protein>
<dbReference type="GO" id="GO:0030170">
    <property type="term" value="F:pyridoxal phosphate binding"/>
    <property type="evidence" value="ECO:0007669"/>
    <property type="project" value="InterPro"/>
</dbReference>
<dbReference type="GO" id="GO:0005524">
    <property type="term" value="F:ATP binding"/>
    <property type="evidence" value="ECO:0007669"/>
    <property type="project" value="TreeGrafter"/>
</dbReference>
<keyword evidence="7" id="KW-0663">Pyridoxal phosphate</keyword>
<dbReference type="InterPro" id="IPR036052">
    <property type="entry name" value="TrpB-like_PALP_sf"/>
</dbReference>
<gene>
    <name evidence="10" type="ORF">WH95_11685</name>
</gene>
<comment type="similarity">
    <text evidence="5">Belongs to the serine/threonine dehydratase family.</text>
</comment>
<evidence type="ECO:0000256" key="3">
    <source>
        <dbReference type="ARBA" id="ARBA00001936"/>
    </source>
</evidence>
<evidence type="ECO:0000256" key="2">
    <source>
        <dbReference type="ARBA" id="ARBA00001933"/>
    </source>
</evidence>
<dbReference type="GO" id="GO:0070179">
    <property type="term" value="P:D-serine biosynthetic process"/>
    <property type="evidence" value="ECO:0007669"/>
    <property type="project" value="TreeGrafter"/>
</dbReference>
<evidence type="ECO:0000256" key="5">
    <source>
        <dbReference type="ARBA" id="ARBA00010869"/>
    </source>
</evidence>
<keyword evidence="8" id="KW-0456">Lyase</keyword>
<evidence type="ECO:0000256" key="4">
    <source>
        <dbReference type="ARBA" id="ARBA00001946"/>
    </source>
</evidence>
<evidence type="ECO:0000256" key="7">
    <source>
        <dbReference type="ARBA" id="ARBA00022898"/>
    </source>
</evidence>
<proteinExistence type="inferred from homology"/>
<evidence type="ECO:0000256" key="6">
    <source>
        <dbReference type="ARBA" id="ARBA00022842"/>
    </source>
</evidence>
<evidence type="ECO:0000313" key="11">
    <source>
        <dbReference type="Proteomes" id="UP000034491"/>
    </source>
</evidence>
<comment type="cofactor">
    <cofactor evidence="1">
        <name>Ca(2+)</name>
        <dbReference type="ChEBI" id="CHEBI:29108"/>
    </cofactor>
</comment>
<dbReference type="EMBL" id="LANI01000017">
    <property type="protein sequence ID" value="KKJ76777.1"/>
    <property type="molecule type" value="Genomic_DNA"/>
</dbReference>
<dbReference type="PROSITE" id="PS00165">
    <property type="entry name" value="DEHYDRATASE_SER_THR"/>
    <property type="match status" value="1"/>
</dbReference>
<dbReference type="SUPFAM" id="SSF53686">
    <property type="entry name" value="Tryptophan synthase beta subunit-like PLP-dependent enzymes"/>
    <property type="match status" value="1"/>
</dbReference>
<dbReference type="AlphaFoldDB" id="A0A0M2R4K4"/>
<dbReference type="Pfam" id="PF00291">
    <property type="entry name" value="PALP"/>
    <property type="match status" value="1"/>
</dbReference>
<dbReference type="GO" id="GO:0003941">
    <property type="term" value="F:L-serine ammonia-lyase activity"/>
    <property type="evidence" value="ECO:0007669"/>
    <property type="project" value="TreeGrafter"/>
</dbReference>
<organism evidence="10 11">
    <name type="scientific">Kiloniella litopenaei</name>
    <dbReference type="NCBI Taxonomy" id="1549748"/>
    <lineage>
        <taxon>Bacteria</taxon>
        <taxon>Pseudomonadati</taxon>
        <taxon>Pseudomonadota</taxon>
        <taxon>Alphaproteobacteria</taxon>
        <taxon>Rhodospirillales</taxon>
        <taxon>Kiloniellaceae</taxon>
        <taxon>Kiloniella</taxon>
    </lineage>
</organism>
<dbReference type="FunFam" id="3.40.50.1100:FF:000005">
    <property type="entry name" value="Threonine dehydratase catabolic"/>
    <property type="match status" value="1"/>
</dbReference>
<evidence type="ECO:0000256" key="8">
    <source>
        <dbReference type="ARBA" id="ARBA00023239"/>
    </source>
</evidence>
<keyword evidence="6" id="KW-0460">Magnesium</keyword>
<feature type="domain" description="Tryptophan synthase beta chain-like PALP" evidence="9">
    <location>
        <begin position="25"/>
        <end position="313"/>
    </location>
</feature>
<keyword evidence="11" id="KW-1185">Reference proteome</keyword>
<dbReference type="Gene3D" id="3.40.50.1100">
    <property type="match status" value="2"/>
</dbReference>
<comment type="cofactor">
    <cofactor evidence="3">
        <name>Mn(2+)</name>
        <dbReference type="ChEBI" id="CHEBI:29035"/>
    </cofactor>
</comment>
<dbReference type="GO" id="GO:0030378">
    <property type="term" value="F:serine racemase activity"/>
    <property type="evidence" value="ECO:0007669"/>
    <property type="project" value="TreeGrafter"/>
</dbReference>
<dbReference type="InterPro" id="IPR000634">
    <property type="entry name" value="Ser/Thr_deHydtase_PyrdxlP-BS"/>
</dbReference>
<dbReference type="GO" id="GO:0018114">
    <property type="term" value="F:threonine racemase activity"/>
    <property type="evidence" value="ECO:0007669"/>
    <property type="project" value="TreeGrafter"/>
</dbReference>
<dbReference type="PATRIC" id="fig|1549748.8.peg.509"/>
<dbReference type="InterPro" id="IPR001926">
    <property type="entry name" value="TrpB-like_PALP"/>
</dbReference>
<comment type="caution">
    <text evidence="10">The sequence shown here is derived from an EMBL/GenBank/DDBJ whole genome shotgun (WGS) entry which is preliminary data.</text>
</comment>
<evidence type="ECO:0000313" key="10">
    <source>
        <dbReference type="EMBL" id="KKJ76777.1"/>
    </source>
</evidence>
<dbReference type="OrthoDB" id="9811476at2"/>
<dbReference type="CDD" id="cd01562">
    <property type="entry name" value="Thr-dehyd"/>
    <property type="match status" value="1"/>
</dbReference>